<dbReference type="OrthoDB" id="289425at2157"/>
<name>A0A6B0GQ16_9EURY</name>
<keyword evidence="2" id="KW-1185">Reference proteome</keyword>
<gene>
    <name evidence="1" type="ORF">GQS65_21060</name>
</gene>
<dbReference type="Proteomes" id="UP000451471">
    <property type="component" value="Unassembled WGS sequence"/>
</dbReference>
<dbReference type="AlphaFoldDB" id="A0A6B0GQ16"/>
<dbReference type="RefSeq" id="WP_158206588.1">
    <property type="nucleotide sequence ID" value="NZ_WSZK01000047.1"/>
</dbReference>
<protein>
    <recommendedName>
        <fullName evidence="3">DUF3883 domain-containing protein</fullName>
    </recommendedName>
</protein>
<dbReference type="EMBL" id="WSZK01000047">
    <property type="protein sequence ID" value="MWG36942.1"/>
    <property type="molecule type" value="Genomic_DNA"/>
</dbReference>
<evidence type="ECO:0000313" key="1">
    <source>
        <dbReference type="EMBL" id="MWG36942.1"/>
    </source>
</evidence>
<accession>A0A6B0GQ16</accession>
<proteinExistence type="predicted"/>
<reference evidence="1 2" key="1">
    <citation type="submission" date="2019-12" db="EMBL/GenBank/DDBJ databases">
        <title>Halocatena pleomorpha gen. nov. sp. nov., an extremely halophilic archaeon of family Halobacteriaceae isolated from saltpan soil.</title>
        <authorList>
            <person name="Pal Y."/>
            <person name="Verma A."/>
            <person name="Krishnamurthi S."/>
            <person name="Kumar P."/>
        </authorList>
    </citation>
    <scope>NUCLEOTIDE SEQUENCE [LARGE SCALE GENOMIC DNA]</scope>
    <source>
        <strain evidence="1 2">JCM 16495</strain>
    </source>
</reference>
<dbReference type="Pfam" id="PF25941">
    <property type="entry name" value="PDDEXK_16"/>
    <property type="match status" value="1"/>
</dbReference>
<dbReference type="InterPro" id="IPR058715">
    <property type="entry name" value="PDDEXK_nuclease-rel"/>
</dbReference>
<evidence type="ECO:0008006" key="3">
    <source>
        <dbReference type="Google" id="ProtNLM"/>
    </source>
</evidence>
<evidence type="ECO:0000313" key="2">
    <source>
        <dbReference type="Proteomes" id="UP000451471"/>
    </source>
</evidence>
<organism evidence="1 2">
    <name type="scientific">Halomarina oriensis</name>
    <dbReference type="NCBI Taxonomy" id="671145"/>
    <lineage>
        <taxon>Archaea</taxon>
        <taxon>Methanobacteriati</taxon>
        <taxon>Methanobacteriota</taxon>
        <taxon>Stenosarchaea group</taxon>
        <taxon>Halobacteria</taxon>
        <taxon>Halobacteriales</taxon>
        <taxon>Natronomonadaceae</taxon>
        <taxon>Halomarina</taxon>
    </lineage>
</organism>
<sequence>MTRRGRANEDRGRFAEEAVAEHYGVTHAPDVTDWYDCINESTGTKFEVKSTVEELASGRSGRFRVWEDQTVSLIASDRQGTAWVVFVLFDRRERIVAVRRVRPSTVARLVHADGGDWNLAGHSERDGRQHKIAWDDVIRPQDRL</sequence>
<comment type="caution">
    <text evidence="1">The sequence shown here is derived from an EMBL/GenBank/DDBJ whole genome shotgun (WGS) entry which is preliminary data.</text>
</comment>